<dbReference type="EMBL" id="JAHJDP010000042">
    <property type="protein sequence ID" value="MBU2691075.1"/>
    <property type="molecule type" value="Genomic_DNA"/>
</dbReference>
<dbReference type="PROSITE" id="PS51257">
    <property type="entry name" value="PROKAR_LIPOPROTEIN"/>
    <property type="match status" value="1"/>
</dbReference>
<sequence length="341" mass="36429">MKQSCVLGIFTLAAVLILFAGCDREVVTEVKTGAELSTCFTCHDDNELDLVAAQRQWEESTHGSGANVNRNRLYSSRYESCEPCHTAEGFVASVTGVPASGDHFTSIGCFTCHMPHTNGNLDVRVTGTVTLANGDIYDRGASNLCARCHQSRSDASTTVVDTLTLDSRFGPHHSNQADMLEGRNAYEYAGYSYGSSAHTSTALNGCIDCHMSAAINEAVGGHSFNMRDEGHEIENLAGCNVAGCHTGSNTITTFDRDGLQEEMEALLSELKEILTGAGLLDEEGAPMADRVVTDADSSGAVYNLVFVEEDRSLGIHNTEYAKGLLQSSINFMTTGDPNGGK</sequence>
<reference evidence="3" key="1">
    <citation type="submission" date="2021-05" db="EMBL/GenBank/DDBJ databases">
        <title>Energy efficiency and biological interactions define the core microbiome of deep oligotrophic groundwater.</title>
        <authorList>
            <person name="Mehrshad M."/>
            <person name="Lopez-Fernandez M."/>
            <person name="Bell E."/>
            <person name="Bernier-Latmani R."/>
            <person name="Bertilsson S."/>
            <person name="Dopson M."/>
        </authorList>
    </citation>
    <scope>NUCLEOTIDE SEQUENCE</scope>
    <source>
        <strain evidence="3">Modern_marine.mb.64</strain>
    </source>
</reference>
<comment type="caution">
    <text evidence="3">The sequence shown here is derived from an EMBL/GenBank/DDBJ whole genome shotgun (WGS) entry which is preliminary data.</text>
</comment>
<evidence type="ECO:0008006" key="5">
    <source>
        <dbReference type="Google" id="ProtNLM"/>
    </source>
</evidence>
<dbReference type="InterPro" id="IPR051829">
    <property type="entry name" value="Multiheme_Cytochr_ET"/>
</dbReference>
<accession>A0A948W6F4</accession>
<organism evidence="3 4">
    <name type="scientific">Eiseniibacteriota bacterium</name>
    <dbReference type="NCBI Taxonomy" id="2212470"/>
    <lineage>
        <taxon>Bacteria</taxon>
        <taxon>Candidatus Eiseniibacteriota</taxon>
    </lineage>
</organism>
<dbReference type="PANTHER" id="PTHR35038:SF6">
    <property type="entry name" value="SURFACE LOCALIZED DECAHEME CYTOCHROME C LIPOPROTEIN"/>
    <property type="match status" value="1"/>
</dbReference>
<dbReference type="SUPFAM" id="SSF48695">
    <property type="entry name" value="Multiheme cytochromes"/>
    <property type="match status" value="1"/>
</dbReference>
<dbReference type="GO" id="GO:0016491">
    <property type="term" value="F:oxidoreductase activity"/>
    <property type="evidence" value="ECO:0007669"/>
    <property type="project" value="TreeGrafter"/>
</dbReference>
<evidence type="ECO:0000313" key="3">
    <source>
        <dbReference type="EMBL" id="MBU2691075.1"/>
    </source>
</evidence>
<proteinExistence type="predicted"/>
<dbReference type="PANTHER" id="PTHR35038">
    <property type="entry name" value="DISSIMILATORY SULFITE REDUCTASE SIRA"/>
    <property type="match status" value="1"/>
</dbReference>
<feature type="chain" id="PRO_5037591073" description="Cytochrome c-552/4 domain-containing protein" evidence="2">
    <location>
        <begin position="21"/>
        <end position="341"/>
    </location>
</feature>
<evidence type="ECO:0000256" key="2">
    <source>
        <dbReference type="SAM" id="SignalP"/>
    </source>
</evidence>
<dbReference type="Proteomes" id="UP000777784">
    <property type="component" value="Unassembled WGS sequence"/>
</dbReference>
<evidence type="ECO:0000313" key="4">
    <source>
        <dbReference type="Proteomes" id="UP000777784"/>
    </source>
</evidence>
<dbReference type="InterPro" id="IPR036280">
    <property type="entry name" value="Multihaem_cyt_sf"/>
</dbReference>
<keyword evidence="1 2" id="KW-0732">Signal</keyword>
<dbReference type="Gene3D" id="1.10.780.10">
    <property type="entry name" value="Hydroxylamine Oxidoreductase, Chain A, domain 1"/>
    <property type="match status" value="1"/>
</dbReference>
<feature type="signal peptide" evidence="2">
    <location>
        <begin position="1"/>
        <end position="20"/>
    </location>
</feature>
<gene>
    <name evidence="3" type="ORF">KJ970_09105</name>
</gene>
<protein>
    <recommendedName>
        <fullName evidence="5">Cytochrome c-552/4 domain-containing protein</fullName>
    </recommendedName>
</protein>
<name>A0A948W6F4_UNCEI</name>
<evidence type="ECO:0000256" key="1">
    <source>
        <dbReference type="ARBA" id="ARBA00022729"/>
    </source>
</evidence>
<dbReference type="AlphaFoldDB" id="A0A948W6F4"/>